<gene>
    <name evidence="2" type="ORF">CEXT_65741</name>
</gene>
<protein>
    <submittedName>
        <fullName evidence="2">Uncharacterized protein</fullName>
    </submittedName>
</protein>
<sequence length="75" mass="8471">MIVQLSQNPPEATEEHSKSVEFPQNPTDIEEAFQCSSQVRIVFDTPCTVLHIFGVYTFNVSFPSHCSEAFQHEAL</sequence>
<comment type="caution">
    <text evidence="2">The sequence shown here is derived from an EMBL/GenBank/DDBJ whole genome shotgun (WGS) entry which is preliminary data.</text>
</comment>
<keyword evidence="3" id="KW-1185">Reference proteome</keyword>
<reference evidence="2 3" key="1">
    <citation type="submission" date="2021-06" db="EMBL/GenBank/DDBJ databases">
        <title>Caerostris extrusa draft genome.</title>
        <authorList>
            <person name="Kono N."/>
            <person name="Arakawa K."/>
        </authorList>
    </citation>
    <scope>NUCLEOTIDE SEQUENCE [LARGE SCALE GENOMIC DNA]</scope>
</reference>
<evidence type="ECO:0000313" key="2">
    <source>
        <dbReference type="EMBL" id="GIY31718.1"/>
    </source>
</evidence>
<feature type="region of interest" description="Disordered" evidence="1">
    <location>
        <begin position="1"/>
        <end position="21"/>
    </location>
</feature>
<feature type="compositionally biased region" description="Polar residues" evidence="1">
    <location>
        <begin position="1"/>
        <end position="10"/>
    </location>
</feature>
<accession>A0AAV4SB43</accession>
<evidence type="ECO:0000313" key="3">
    <source>
        <dbReference type="Proteomes" id="UP001054945"/>
    </source>
</evidence>
<organism evidence="2 3">
    <name type="scientific">Caerostris extrusa</name>
    <name type="common">Bark spider</name>
    <name type="synonym">Caerostris bankana</name>
    <dbReference type="NCBI Taxonomy" id="172846"/>
    <lineage>
        <taxon>Eukaryota</taxon>
        <taxon>Metazoa</taxon>
        <taxon>Ecdysozoa</taxon>
        <taxon>Arthropoda</taxon>
        <taxon>Chelicerata</taxon>
        <taxon>Arachnida</taxon>
        <taxon>Araneae</taxon>
        <taxon>Araneomorphae</taxon>
        <taxon>Entelegynae</taxon>
        <taxon>Araneoidea</taxon>
        <taxon>Araneidae</taxon>
        <taxon>Caerostris</taxon>
    </lineage>
</organism>
<dbReference type="EMBL" id="BPLR01009418">
    <property type="protein sequence ID" value="GIY31718.1"/>
    <property type="molecule type" value="Genomic_DNA"/>
</dbReference>
<proteinExistence type="predicted"/>
<evidence type="ECO:0000256" key="1">
    <source>
        <dbReference type="SAM" id="MobiDB-lite"/>
    </source>
</evidence>
<dbReference type="AlphaFoldDB" id="A0AAV4SB43"/>
<name>A0AAV4SB43_CAEEX</name>
<dbReference type="Proteomes" id="UP001054945">
    <property type="component" value="Unassembled WGS sequence"/>
</dbReference>